<dbReference type="Proteomes" id="UP001205531">
    <property type="component" value="Unassembled WGS sequence"/>
</dbReference>
<comment type="caution">
    <text evidence="2">The sequence shown here is derived from an EMBL/GenBank/DDBJ whole genome shotgun (WGS) entry which is preliminary data.</text>
</comment>
<dbReference type="EMBL" id="JANDWU010000063">
    <property type="protein sequence ID" value="MCP9550916.1"/>
    <property type="molecule type" value="Genomic_DNA"/>
</dbReference>
<dbReference type="Gene3D" id="2.180.10.10">
    <property type="entry name" value="RHS repeat-associated core"/>
    <property type="match status" value="1"/>
</dbReference>
<dbReference type="AlphaFoldDB" id="A0AAP2XI35"/>
<dbReference type="Proteomes" id="UP001205506">
    <property type="component" value="Unassembled WGS sequence"/>
</dbReference>
<proteinExistence type="predicted"/>
<reference evidence="2" key="1">
    <citation type="submission" date="2022-07" db="EMBL/GenBank/DDBJ databases">
        <title>Prevotella copri.</title>
        <authorList>
            <person name="Yang C."/>
        </authorList>
    </citation>
    <scope>NUCLEOTIDE SEQUENCE</scope>
    <source>
        <strain evidence="1">HF1805</strain>
        <strain evidence="2">HF2107</strain>
    </source>
</reference>
<evidence type="ECO:0000313" key="2">
    <source>
        <dbReference type="EMBL" id="MCP9565740.1"/>
    </source>
</evidence>
<name>A0AAP2XI35_9BACT</name>
<evidence type="ECO:0000313" key="3">
    <source>
        <dbReference type="Proteomes" id="UP001205531"/>
    </source>
</evidence>
<accession>A0AAP2XI35</accession>
<sequence>MPYNGEDNNDYVDGKGFCCNDGSLEAAKARALSRAAKNNFQEGDAYEKMQFYYHPDHLGSSSYITNLDGEVVQHIEYVPFGEVLYSESESYSYMNNRGQRVMETLSKEEAATVGLNHVKKNDITENDIRKDQGLNPRGAY</sequence>
<dbReference type="EMBL" id="JANDWZ010000048">
    <property type="protein sequence ID" value="MCP9565740.1"/>
    <property type="molecule type" value="Genomic_DNA"/>
</dbReference>
<gene>
    <name evidence="2" type="ORF">NNC64_14510</name>
    <name evidence="1" type="ORF">NNC68_15835</name>
</gene>
<evidence type="ECO:0000313" key="1">
    <source>
        <dbReference type="EMBL" id="MCP9550916.1"/>
    </source>
</evidence>
<protein>
    <submittedName>
        <fullName evidence="2">Uncharacterized protein</fullName>
    </submittedName>
</protein>
<organism evidence="2 3">
    <name type="scientific">Segatella copri</name>
    <dbReference type="NCBI Taxonomy" id="165179"/>
    <lineage>
        <taxon>Bacteria</taxon>
        <taxon>Pseudomonadati</taxon>
        <taxon>Bacteroidota</taxon>
        <taxon>Bacteroidia</taxon>
        <taxon>Bacteroidales</taxon>
        <taxon>Prevotellaceae</taxon>
        <taxon>Segatella</taxon>
    </lineage>
</organism>